<dbReference type="PANTHER" id="PTHR35023:SF1">
    <property type="entry name" value="MG-PROTOPORPHYRIN IX CHELATASE"/>
    <property type="match status" value="1"/>
</dbReference>
<evidence type="ECO:0000313" key="3">
    <source>
        <dbReference type="EMBL" id="ACV22406.1"/>
    </source>
</evidence>
<keyword evidence="4" id="KW-1185">Reference proteome</keyword>
<dbReference type="AlphaFoldDB" id="C7N671"/>
<dbReference type="STRING" id="471855.Shel_13850"/>
<organism evidence="3 4">
    <name type="scientific">Slackia heliotrinireducens (strain ATCC 29202 / DSM 20476 / NCTC 11029 / RHS 1)</name>
    <name type="common">Peptococcus heliotrinreducens</name>
    <dbReference type="NCBI Taxonomy" id="471855"/>
    <lineage>
        <taxon>Bacteria</taxon>
        <taxon>Bacillati</taxon>
        <taxon>Actinomycetota</taxon>
        <taxon>Coriobacteriia</taxon>
        <taxon>Eggerthellales</taxon>
        <taxon>Eggerthellaceae</taxon>
        <taxon>Slackia</taxon>
    </lineage>
</organism>
<dbReference type="Proteomes" id="UP000002026">
    <property type="component" value="Chromosome"/>
</dbReference>
<evidence type="ECO:0000256" key="1">
    <source>
        <dbReference type="SAM" id="MobiDB-lite"/>
    </source>
</evidence>
<dbReference type="HOGENOM" id="CLU_1081410_0_0_11"/>
<dbReference type="PANTHER" id="PTHR35023">
    <property type="entry name" value="CHELATASE-RELATED"/>
    <property type="match status" value="1"/>
</dbReference>
<dbReference type="InterPro" id="IPR002035">
    <property type="entry name" value="VWF_A"/>
</dbReference>
<dbReference type="EMBL" id="CP001684">
    <property type="protein sequence ID" value="ACV22406.1"/>
    <property type="molecule type" value="Genomic_DNA"/>
</dbReference>
<protein>
    <submittedName>
        <fullName evidence="3">Mg-chelatase subunit ChlD</fullName>
    </submittedName>
</protein>
<dbReference type="KEGG" id="shi:Shel_13850"/>
<gene>
    <name evidence="3" type="ordered locus">Shel_13850</name>
</gene>
<name>C7N671_SLAHD</name>
<dbReference type="eggNOG" id="COG1240">
    <property type="taxonomic scope" value="Bacteria"/>
</dbReference>
<dbReference type="InterPro" id="IPR036465">
    <property type="entry name" value="vWFA_dom_sf"/>
</dbReference>
<dbReference type="InterPro" id="IPR052989">
    <property type="entry name" value="Mg-chelatase_DI-like"/>
</dbReference>
<dbReference type="SMART" id="SM00327">
    <property type="entry name" value="VWA"/>
    <property type="match status" value="1"/>
</dbReference>
<dbReference type="SUPFAM" id="SSF53300">
    <property type="entry name" value="vWA-like"/>
    <property type="match status" value="1"/>
</dbReference>
<dbReference type="PROSITE" id="PS50234">
    <property type="entry name" value="VWFA"/>
    <property type="match status" value="1"/>
</dbReference>
<sequence>MPFQAKPLETTQSRVRRAQEARKGLRMKGVAKGHVIGPTTNPASGRVHLPGSILAQLSQGEGLGNGIEESNLRYQKIAGRGRRNILFIIDSSGSMVADDRFAKVKGCVISLLESAYSKRVRVAIISYGGGKARLVLPFTTSAELAAERIDELKGGGSTPMVDALGIAGNLLERMRDEDLSVYLLSDGRYNRNSTGRENWQIREFGDFCKSRNIPVTLIDAGSGTKTAKKRSAFLAGMLHAEYKRMDDLEVEMFDPEE</sequence>
<dbReference type="Gene3D" id="3.40.50.410">
    <property type="entry name" value="von Willebrand factor, type A domain"/>
    <property type="match status" value="1"/>
</dbReference>
<feature type="region of interest" description="Disordered" evidence="1">
    <location>
        <begin position="1"/>
        <end position="23"/>
    </location>
</feature>
<accession>C7N671</accession>
<feature type="domain" description="VWFA" evidence="2">
    <location>
        <begin position="84"/>
        <end position="257"/>
    </location>
</feature>
<evidence type="ECO:0000259" key="2">
    <source>
        <dbReference type="PROSITE" id="PS50234"/>
    </source>
</evidence>
<dbReference type="Pfam" id="PF13519">
    <property type="entry name" value="VWA_2"/>
    <property type="match status" value="1"/>
</dbReference>
<proteinExistence type="predicted"/>
<reference evidence="3 4" key="1">
    <citation type="journal article" date="2009" name="Stand. Genomic Sci.">
        <title>Complete genome sequence of Slackia heliotrinireducens type strain (RHS 1).</title>
        <authorList>
            <person name="Pukall R."/>
            <person name="Lapidus A."/>
            <person name="Nolan M."/>
            <person name="Copeland A."/>
            <person name="Glavina Del Rio T."/>
            <person name="Lucas S."/>
            <person name="Chen F."/>
            <person name="Tice H."/>
            <person name="Cheng J.F."/>
            <person name="Chertkov O."/>
            <person name="Bruce D."/>
            <person name="Goodwin L."/>
            <person name="Kuske C."/>
            <person name="Brettin T."/>
            <person name="Detter J.C."/>
            <person name="Han C."/>
            <person name="Pitluck S."/>
            <person name="Pati A."/>
            <person name="Mavrommatis K."/>
            <person name="Ivanova N."/>
            <person name="Ovchinnikova G."/>
            <person name="Chen A."/>
            <person name="Palaniappan K."/>
            <person name="Schneider S."/>
            <person name="Rohde M."/>
            <person name="Chain P."/>
            <person name="D'haeseleer P."/>
            <person name="Goker M."/>
            <person name="Bristow J."/>
            <person name="Eisen J.A."/>
            <person name="Markowitz V."/>
            <person name="Kyrpides N.C."/>
            <person name="Klenk H.P."/>
            <person name="Hugenholtz P."/>
        </authorList>
    </citation>
    <scope>NUCLEOTIDE SEQUENCE [LARGE SCALE GENOMIC DNA]</scope>
    <source>
        <strain evidence="4">ATCC 29202 / DSM 20476 / NCTC 11029 / RHS 1</strain>
    </source>
</reference>
<evidence type="ECO:0000313" key="4">
    <source>
        <dbReference type="Proteomes" id="UP000002026"/>
    </source>
</evidence>